<dbReference type="Pfam" id="PF20434">
    <property type="entry name" value="BD-FAE"/>
    <property type="match status" value="1"/>
</dbReference>
<dbReference type="SUPFAM" id="SSF53474">
    <property type="entry name" value="alpha/beta-Hydrolases"/>
    <property type="match status" value="1"/>
</dbReference>
<name>A0A927BYY1_9GAMM</name>
<dbReference type="Proteomes" id="UP000610558">
    <property type="component" value="Unassembled WGS sequence"/>
</dbReference>
<dbReference type="InterPro" id="IPR029058">
    <property type="entry name" value="AB_hydrolase_fold"/>
</dbReference>
<dbReference type="RefSeq" id="WP_190762606.1">
    <property type="nucleotide sequence ID" value="NZ_JACXLD010000001.1"/>
</dbReference>
<dbReference type="EMBL" id="JACXLD010000001">
    <property type="protein sequence ID" value="MBD2858149.1"/>
    <property type="molecule type" value="Genomic_DNA"/>
</dbReference>
<evidence type="ECO:0000313" key="3">
    <source>
        <dbReference type="EMBL" id="MBD2858149.1"/>
    </source>
</evidence>
<evidence type="ECO:0000256" key="1">
    <source>
        <dbReference type="ARBA" id="ARBA00022801"/>
    </source>
</evidence>
<dbReference type="PANTHER" id="PTHR48081">
    <property type="entry name" value="AB HYDROLASE SUPERFAMILY PROTEIN C4A8.06C"/>
    <property type="match status" value="1"/>
</dbReference>
<organism evidence="3 4">
    <name type="scientific">Spongiibacter pelagi</name>
    <dbReference type="NCBI Taxonomy" id="2760804"/>
    <lineage>
        <taxon>Bacteria</taxon>
        <taxon>Pseudomonadati</taxon>
        <taxon>Pseudomonadota</taxon>
        <taxon>Gammaproteobacteria</taxon>
        <taxon>Cellvibrionales</taxon>
        <taxon>Spongiibacteraceae</taxon>
        <taxon>Spongiibacter</taxon>
    </lineage>
</organism>
<dbReference type="Gene3D" id="3.40.50.1820">
    <property type="entry name" value="alpha/beta hydrolase"/>
    <property type="match status" value="1"/>
</dbReference>
<dbReference type="InterPro" id="IPR049492">
    <property type="entry name" value="BD-FAE-like_dom"/>
</dbReference>
<gene>
    <name evidence="3" type="ORF">IB286_03945</name>
</gene>
<evidence type="ECO:0000259" key="2">
    <source>
        <dbReference type="Pfam" id="PF20434"/>
    </source>
</evidence>
<dbReference type="GO" id="GO:0016787">
    <property type="term" value="F:hydrolase activity"/>
    <property type="evidence" value="ECO:0007669"/>
    <property type="project" value="UniProtKB-KW"/>
</dbReference>
<proteinExistence type="predicted"/>
<keyword evidence="4" id="KW-1185">Reference proteome</keyword>
<protein>
    <submittedName>
        <fullName evidence="3">Alpha/beta hydrolase</fullName>
    </submittedName>
</protein>
<sequence>MKETVVFKQHGDIKLCGDLHLPKRINGELRPAVVVVHGGGWAKRAGEMTLICKKLVRAGFVAFNITYRLAPEFRHPSQFDDVNTALDWLFERAGQYGIDPQRISGWGYSAGAHLILLAGLQRAEGSRLSAIVAGGTPADLSRWPNSPLVTGLIGRPMIEAEAEWQAASPLNYVSEHSPAVFLYHGLRDTLVEPEQMHLLADALQEQGARVQTHGSPLFGHIAMYLLGFSAQNQAIKFLQANG</sequence>
<dbReference type="PANTHER" id="PTHR48081:SF33">
    <property type="entry name" value="KYNURENINE FORMAMIDASE"/>
    <property type="match status" value="1"/>
</dbReference>
<keyword evidence="1 3" id="KW-0378">Hydrolase</keyword>
<dbReference type="InterPro" id="IPR050300">
    <property type="entry name" value="GDXG_lipolytic_enzyme"/>
</dbReference>
<feature type="domain" description="BD-FAE-like" evidence="2">
    <location>
        <begin position="18"/>
        <end position="203"/>
    </location>
</feature>
<comment type="caution">
    <text evidence="3">The sequence shown here is derived from an EMBL/GenBank/DDBJ whole genome shotgun (WGS) entry which is preliminary data.</text>
</comment>
<accession>A0A927BYY1</accession>
<dbReference type="AlphaFoldDB" id="A0A927BYY1"/>
<reference evidence="3" key="1">
    <citation type="submission" date="2020-09" db="EMBL/GenBank/DDBJ databases">
        <authorList>
            <person name="Yoon J.-W."/>
        </authorList>
    </citation>
    <scope>NUCLEOTIDE SEQUENCE</scope>
    <source>
        <strain evidence="3">KMU-158</strain>
    </source>
</reference>
<evidence type="ECO:0000313" key="4">
    <source>
        <dbReference type="Proteomes" id="UP000610558"/>
    </source>
</evidence>